<dbReference type="PANTHER" id="PTHR42039:SF1">
    <property type="entry name" value="PUTATIVE (AFU_ORTHOLOGUE AFUA_3G02940)-RELATED"/>
    <property type="match status" value="1"/>
</dbReference>
<feature type="region of interest" description="Disordered" evidence="1">
    <location>
        <begin position="61"/>
        <end position="141"/>
    </location>
</feature>
<dbReference type="GO" id="GO:0005576">
    <property type="term" value="C:extracellular region"/>
    <property type="evidence" value="ECO:0007669"/>
    <property type="project" value="InterPro"/>
</dbReference>
<gene>
    <name evidence="3" type="ORF">DL764_006229</name>
</gene>
<feature type="signal peptide" evidence="2">
    <location>
        <begin position="1"/>
        <end position="20"/>
    </location>
</feature>
<proteinExistence type="predicted"/>
<protein>
    <recommendedName>
        <fullName evidence="5">Allergen Asp f 4</fullName>
    </recommendedName>
</protein>
<dbReference type="PANTHER" id="PTHR42039">
    <property type="entry name" value="PUTATIVE (AFU_ORTHOLOGUE AFUA_3G02940)-RELATED"/>
    <property type="match status" value="1"/>
</dbReference>
<feature type="compositionally biased region" description="Low complexity" evidence="1">
    <location>
        <begin position="97"/>
        <end position="118"/>
    </location>
</feature>
<dbReference type="EMBL" id="QJNU01000362">
    <property type="protein sequence ID" value="RYP01350.1"/>
    <property type="molecule type" value="Genomic_DNA"/>
</dbReference>
<keyword evidence="2" id="KW-0732">Signal</keyword>
<comment type="caution">
    <text evidence="3">The sequence shown here is derived from an EMBL/GenBank/DDBJ whole genome shotgun (WGS) entry which is preliminary data.</text>
</comment>
<dbReference type="Proteomes" id="UP000293360">
    <property type="component" value="Unassembled WGS sequence"/>
</dbReference>
<evidence type="ECO:0008006" key="5">
    <source>
        <dbReference type="Google" id="ProtNLM"/>
    </source>
</evidence>
<accession>A0A4Q4T9A4</accession>
<feature type="compositionally biased region" description="Acidic residues" evidence="1">
    <location>
        <begin position="119"/>
        <end position="141"/>
    </location>
</feature>
<evidence type="ECO:0000256" key="2">
    <source>
        <dbReference type="SAM" id="SignalP"/>
    </source>
</evidence>
<keyword evidence="4" id="KW-1185">Reference proteome</keyword>
<feature type="compositionally biased region" description="Low complexity" evidence="1">
    <location>
        <begin position="65"/>
        <end position="82"/>
    </location>
</feature>
<reference evidence="3 4" key="1">
    <citation type="submission" date="2018-06" db="EMBL/GenBank/DDBJ databases">
        <title>Complete Genomes of Monosporascus.</title>
        <authorList>
            <person name="Robinson A.J."/>
            <person name="Natvig D.O."/>
        </authorList>
    </citation>
    <scope>NUCLEOTIDE SEQUENCE [LARGE SCALE GENOMIC DNA]</scope>
    <source>
        <strain evidence="3 4">CBS 110550</strain>
    </source>
</reference>
<dbReference type="Pfam" id="PF25312">
    <property type="entry name" value="Allergen_Asp_f_4"/>
    <property type="match status" value="1"/>
</dbReference>
<evidence type="ECO:0000313" key="3">
    <source>
        <dbReference type="EMBL" id="RYP01350.1"/>
    </source>
</evidence>
<evidence type="ECO:0000313" key="4">
    <source>
        <dbReference type="Proteomes" id="UP000293360"/>
    </source>
</evidence>
<organism evidence="3 4">
    <name type="scientific">Monosporascus ibericus</name>
    <dbReference type="NCBI Taxonomy" id="155417"/>
    <lineage>
        <taxon>Eukaryota</taxon>
        <taxon>Fungi</taxon>
        <taxon>Dikarya</taxon>
        <taxon>Ascomycota</taxon>
        <taxon>Pezizomycotina</taxon>
        <taxon>Sordariomycetes</taxon>
        <taxon>Xylariomycetidae</taxon>
        <taxon>Xylariales</taxon>
        <taxon>Xylariales incertae sedis</taxon>
        <taxon>Monosporascus</taxon>
    </lineage>
</organism>
<dbReference type="GO" id="GO:0019863">
    <property type="term" value="F:IgE binding"/>
    <property type="evidence" value="ECO:0007669"/>
    <property type="project" value="InterPro"/>
</dbReference>
<sequence length="354" mass="37302">MHINNSILLLAAMGASNVAGRATHRHRHADLHHKARNVGDIVHATIDGKLVSWINTYDGSNKGGESPAEAPAAAAEPSASPETEVKPAVYEAEEVQSSAPASPTYPSAPAPAESSSSDESSESDDSDDSGDSDGSDASDDADVVSTYTPFCKAANKRATAAEIAYTGNVGSKWGCNQMLISKDIADKYDYKIKVVGQNKEPWKVVCTNKIGPTGKIDGWYNGNHALEFMLEPGATQYIAVDKNTQGICTAAPGDSIPVDEFGGYASTWFEFDFANESNNGWSGADISIIQAEAAGMKAQGMKTCHADICSTVFDSAAGTVVDNAFDYAARWLDGIGLNIVPGPCEMELIVGYSE</sequence>
<dbReference type="InterPro" id="IPR038903">
    <property type="entry name" value="Allergen_Asp_f_4"/>
</dbReference>
<dbReference type="OrthoDB" id="118256at2759"/>
<feature type="chain" id="PRO_5020239906" description="Allergen Asp f 4" evidence="2">
    <location>
        <begin position="21"/>
        <end position="354"/>
    </location>
</feature>
<evidence type="ECO:0000256" key="1">
    <source>
        <dbReference type="SAM" id="MobiDB-lite"/>
    </source>
</evidence>
<dbReference type="AlphaFoldDB" id="A0A4Q4T9A4"/>
<name>A0A4Q4T9A4_9PEZI</name>